<dbReference type="EMBL" id="VEPZ02001129">
    <property type="protein sequence ID" value="KAE8692898.1"/>
    <property type="molecule type" value="Genomic_DNA"/>
</dbReference>
<dbReference type="InterPro" id="IPR018289">
    <property type="entry name" value="MULE_transposase_dom"/>
</dbReference>
<evidence type="ECO:0000313" key="2">
    <source>
        <dbReference type="EMBL" id="KAE8692898.1"/>
    </source>
</evidence>
<sequence length="254" mass="29064">MAGGNFMHRVISYVVNELVVDRLANSHAFQRFAVRTSKKIEDISSIAAKKREELAEQMKEISKNMEKTFPMAQFTYPKNQARGVGTSDHLALWSSLVNKPNEHEGRHIRKKNRPWCNDFDIGQYPNFDDETADAEEDVVNDNEEKVTTVNEHVEHPFSYGVGKSETSDSWTWFMGHLRDCICPISNLTIISDRANSIDNAIRMCFSYAFHGLCGVHLYRNLKSRRVLPQCAQTLEDVGLKDGQEYINLEQDMVS</sequence>
<evidence type="ECO:0000259" key="1">
    <source>
        <dbReference type="Pfam" id="PF10551"/>
    </source>
</evidence>
<protein>
    <submittedName>
        <fullName evidence="2">Protein SCO1-like protein 1</fullName>
    </submittedName>
</protein>
<accession>A0A6A2ZLZ4</accession>
<organism evidence="2 3">
    <name type="scientific">Hibiscus syriacus</name>
    <name type="common">Rose of Sharon</name>
    <dbReference type="NCBI Taxonomy" id="106335"/>
    <lineage>
        <taxon>Eukaryota</taxon>
        <taxon>Viridiplantae</taxon>
        <taxon>Streptophyta</taxon>
        <taxon>Embryophyta</taxon>
        <taxon>Tracheophyta</taxon>
        <taxon>Spermatophyta</taxon>
        <taxon>Magnoliopsida</taxon>
        <taxon>eudicotyledons</taxon>
        <taxon>Gunneridae</taxon>
        <taxon>Pentapetalae</taxon>
        <taxon>rosids</taxon>
        <taxon>malvids</taxon>
        <taxon>Malvales</taxon>
        <taxon>Malvaceae</taxon>
        <taxon>Malvoideae</taxon>
        <taxon>Hibiscus</taxon>
    </lineage>
</organism>
<feature type="domain" description="MULE transposase" evidence="1">
    <location>
        <begin position="154"/>
        <end position="220"/>
    </location>
</feature>
<keyword evidence="3" id="KW-1185">Reference proteome</keyword>
<dbReference type="Proteomes" id="UP000436088">
    <property type="component" value="Unassembled WGS sequence"/>
</dbReference>
<dbReference type="PANTHER" id="PTHR34966:SF1">
    <property type="entry name" value="OS04G0508100 PROTEIN"/>
    <property type="match status" value="1"/>
</dbReference>
<evidence type="ECO:0000313" key="3">
    <source>
        <dbReference type="Proteomes" id="UP000436088"/>
    </source>
</evidence>
<proteinExistence type="predicted"/>
<name>A0A6A2ZLZ4_HIBSY</name>
<dbReference type="AlphaFoldDB" id="A0A6A2ZLZ4"/>
<gene>
    <name evidence="2" type="ORF">F3Y22_tig00110828pilonHSYRG00225</name>
</gene>
<comment type="caution">
    <text evidence="2">The sequence shown here is derived from an EMBL/GenBank/DDBJ whole genome shotgun (WGS) entry which is preliminary data.</text>
</comment>
<dbReference type="PANTHER" id="PTHR34966">
    <property type="entry name" value="OSJNBA0043L24.15 PROTEIN"/>
    <property type="match status" value="1"/>
</dbReference>
<dbReference type="Pfam" id="PF10551">
    <property type="entry name" value="MULE"/>
    <property type="match status" value="1"/>
</dbReference>
<reference evidence="2" key="1">
    <citation type="submission" date="2019-09" db="EMBL/GenBank/DDBJ databases">
        <title>Draft genome information of white flower Hibiscus syriacus.</title>
        <authorList>
            <person name="Kim Y.-M."/>
        </authorList>
    </citation>
    <scope>NUCLEOTIDE SEQUENCE [LARGE SCALE GENOMIC DNA]</scope>
    <source>
        <strain evidence="2">YM2019G1</strain>
    </source>
</reference>